<dbReference type="Pfam" id="PF15575">
    <property type="entry name" value="Imm49"/>
    <property type="match status" value="1"/>
</dbReference>
<protein>
    <submittedName>
        <fullName evidence="1">Uncharacterized protein</fullName>
    </submittedName>
</protein>
<dbReference type="Proteomes" id="UP000273405">
    <property type="component" value="Unassembled WGS sequence"/>
</dbReference>
<name>A0A3A8MRN4_9BACT</name>
<keyword evidence="2" id="KW-1185">Reference proteome</keyword>
<dbReference type="OrthoDB" id="5519314at2"/>
<dbReference type="InterPro" id="IPR029074">
    <property type="entry name" value="Imm49"/>
</dbReference>
<dbReference type="EMBL" id="RAWG01000479">
    <property type="protein sequence ID" value="RKH30262.1"/>
    <property type="molecule type" value="Genomic_DNA"/>
</dbReference>
<comment type="caution">
    <text evidence="1">The sequence shown here is derived from an EMBL/GenBank/DDBJ whole genome shotgun (WGS) entry which is preliminary data.</text>
</comment>
<evidence type="ECO:0000313" key="1">
    <source>
        <dbReference type="EMBL" id="RKH30262.1"/>
    </source>
</evidence>
<gene>
    <name evidence="1" type="ORF">D7X12_39135</name>
</gene>
<proteinExistence type="predicted"/>
<dbReference type="RefSeq" id="WP_120630250.1">
    <property type="nucleotide sequence ID" value="NZ_RAWG01000479.1"/>
</dbReference>
<reference evidence="2" key="1">
    <citation type="submission" date="2018-09" db="EMBL/GenBank/DDBJ databases">
        <authorList>
            <person name="Livingstone P.G."/>
            <person name="Whitworth D.E."/>
        </authorList>
    </citation>
    <scope>NUCLEOTIDE SEQUENCE [LARGE SCALE GENOMIC DNA]</scope>
    <source>
        <strain evidence="2">CA040B</strain>
    </source>
</reference>
<dbReference type="AlphaFoldDB" id="A0A3A8MRN4"/>
<accession>A0A3A8MRN4</accession>
<sequence length="261" mass="29582">MSIKDLETLNGNLQHMLALKLQALRSQGPDAAKVLELARGYRQLGCGLLLATYDREDFFQCLFRAADAYLQFLEFQGARKELDPYYLARSRGTPLLDALAIGELRLAHRMGGHMAPRWTEGMEYEDDFCFFDVLPEFAATQPDESLLRQKLDRMERALEGAGSARFDILQAIASRDEARFEEALGALVEQWAEQVEKKRETSPSPLGRAFTLTEANVFIEGLALAQLAHRRGMRLRSEYRYVPPGLMGYSFSPPPRLSIWS</sequence>
<evidence type="ECO:0000313" key="2">
    <source>
        <dbReference type="Proteomes" id="UP000273405"/>
    </source>
</evidence>
<organism evidence="1 2">
    <name type="scientific">Corallococcus sicarius</name>
    <dbReference type="NCBI Taxonomy" id="2316726"/>
    <lineage>
        <taxon>Bacteria</taxon>
        <taxon>Pseudomonadati</taxon>
        <taxon>Myxococcota</taxon>
        <taxon>Myxococcia</taxon>
        <taxon>Myxococcales</taxon>
        <taxon>Cystobacterineae</taxon>
        <taxon>Myxococcaceae</taxon>
        <taxon>Corallococcus</taxon>
    </lineage>
</organism>